<dbReference type="AlphaFoldDB" id="A0AAV5CR74"/>
<organism evidence="4 5">
    <name type="scientific">Eleusine coracana subsp. coracana</name>
    <dbReference type="NCBI Taxonomy" id="191504"/>
    <lineage>
        <taxon>Eukaryota</taxon>
        <taxon>Viridiplantae</taxon>
        <taxon>Streptophyta</taxon>
        <taxon>Embryophyta</taxon>
        <taxon>Tracheophyta</taxon>
        <taxon>Spermatophyta</taxon>
        <taxon>Magnoliopsida</taxon>
        <taxon>Liliopsida</taxon>
        <taxon>Poales</taxon>
        <taxon>Poaceae</taxon>
        <taxon>PACMAD clade</taxon>
        <taxon>Chloridoideae</taxon>
        <taxon>Cynodonteae</taxon>
        <taxon>Eleusininae</taxon>
        <taxon>Eleusine</taxon>
    </lineage>
</organism>
<dbReference type="PANTHER" id="PTHR33222">
    <property type="match status" value="1"/>
</dbReference>
<dbReference type="PANTHER" id="PTHR33222:SF37">
    <property type="entry name" value="OS06G0217700 PROTEIN"/>
    <property type="match status" value="1"/>
</dbReference>
<comment type="caution">
    <text evidence="4">The sequence shown here is derived from an EMBL/GenBank/DDBJ whole genome shotgun (WGS) entry which is preliminary data.</text>
</comment>
<dbReference type="GO" id="GO:0009535">
    <property type="term" value="C:chloroplast thylakoid membrane"/>
    <property type="evidence" value="ECO:0007669"/>
    <property type="project" value="TreeGrafter"/>
</dbReference>
<dbReference type="Proteomes" id="UP001054889">
    <property type="component" value="Unassembled WGS sequence"/>
</dbReference>
<comment type="subcellular location">
    <subcellularLocation>
        <location evidence="1">Membrane</location>
        <topology evidence="1">Multi-pass membrane protein</topology>
    </subcellularLocation>
</comment>
<reference evidence="4" key="1">
    <citation type="journal article" date="2018" name="DNA Res.">
        <title>Multiple hybrid de novo genome assembly of finger millet, an orphan allotetraploid crop.</title>
        <authorList>
            <person name="Hatakeyama M."/>
            <person name="Aluri S."/>
            <person name="Balachadran M.T."/>
            <person name="Sivarajan S.R."/>
            <person name="Patrignani A."/>
            <person name="Gruter S."/>
            <person name="Poveda L."/>
            <person name="Shimizu-Inatsugi R."/>
            <person name="Baeten J."/>
            <person name="Francoijs K.J."/>
            <person name="Nataraja K.N."/>
            <person name="Reddy Y.A.N."/>
            <person name="Phadnis S."/>
            <person name="Ravikumar R.L."/>
            <person name="Schlapbach R."/>
            <person name="Sreeman S.M."/>
            <person name="Shimizu K.K."/>
        </authorList>
    </citation>
    <scope>NUCLEOTIDE SEQUENCE</scope>
</reference>
<dbReference type="EMBL" id="BQKI01000008">
    <property type="protein sequence ID" value="GJN00548.1"/>
    <property type="molecule type" value="Genomic_DNA"/>
</dbReference>
<name>A0AAV5CR74_ELECO</name>
<protein>
    <recommendedName>
        <fullName evidence="2">Cyanobacterial aminoacyl-tRNA synthetase CAAD domain-containing protein</fullName>
    </recommendedName>
</protein>
<accession>A0AAV5CR74</accession>
<dbReference type="InterPro" id="IPR033344">
    <property type="entry name" value="CURT1"/>
</dbReference>
<evidence type="ECO:0000256" key="1">
    <source>
        <dbReference type="ARBA" id="ARBA00004141"/>
    </source>
</evidence>
<dbReference type="InterPro" id="IPR025564">
    <property type="entry name" value="CAAD_dom"/>
</dbReference>
<keyword evidence="5" id="KW-1185">Reference proteome</keyword>
<evidence type="ECO:0000259" key="2">
    <source>
        <dbReference type="Pfam" id="PF14159"/>
    </source>
</evidence>
<proteinExistence type="predicted"/>
<evidence type="ECO:0000313" key="5">
    <source>
        <dbReference type="Proteomes" id="UP001054889"/>
    </source>
</evidence>
<dbReference type="Pfam" id="PF14159">
    <property type="entry name" value="CAAD"/>
    <property type="match status" value="1"/>
</dbReference>
<evidence type="ECO:0000313" key="4">
    <source>
        <dbReference type="EMBL" id="GJN00548.1"/>
    </source>
</evidence>
<sequence length="241" mass="26630">MASLVFTAAVTAPSSGFRLPSRRPSPSALAPAHVILRRRGLPTRGLRRAGADEECPEPCFVAVAEKLDSARKARGAAGTDDGEEEMGRAGVINGVNDGAVEEPVVVPFAPFEQSLVAVDRFGDDALSQAVGSKVTFVLHGRCSVYCIGVGLRGDIYLCHIRHWCFLYWMDFVCYCFSNRLYSLDQLSPKLFPWSLPKLLEIIGLGYTLWFSARYLLFKENRDELLVKAKDLKKRIVGSNDE</sequence>
<reference evidence="4" key="2">
    <citation type="submission" date="2021-12" db="EMBL/GenBank/DDBJ databases">
        <title>Resequencing data analysis of finger millet.</title>
        <authorList>
            <person name="Hatakeyama M."/>
            <person name="Aluri S."/>
            <person name="Balachadran M.T."/>
            <person name="Sivarajan S.R."/>
            <person name="Poveda L."/>
            <person name="Shimizu-Inatsugi R."/>
            <person name="Schlapbach R."/>
            <person name="Sreeman S.M."/>
            <person name="Shimizu K.K."/>
        </authorList>
    </citation>
    <scope>NUCLEOTIDE SEQUENCE</scope>
</reference>
<dbReference type="EMBL" id="BQKI01000008">
    <property type="protein sequence ID" value="GJN00316.1"/>
    <property type="molecule type" value="Genomic_DNA"/>
</dbReference>
<gene>
    <name evidence="4" type="primary">ga17739</name>
    <name evidence="3" type="synonym">ga17492</name>
    <name evidence="3" type="ORF">PR202_ga17492</name>
    <name evidence="4" type="ORF">PR202_ga17739</name>
</gene>
<evidence type="ECO:0000313" key="3">
    <source>
        <dbReference type="EMBL" id="GJN00316.1"/>
    </source>
</evidence>
<feature type="domain" description="Cyanobacterial aminoacyl-tRNA synthetase CAAD" evidence="2">
    <location>
        <begin position="195"/>
        <end position="237"/>
    </location>
</feature>